<feature type="compositionally biased region" description="Basic and acidic residues" evidence="1">
    <location>
        <begin position="224"/>
        <end position="251"/>
    </location>
</feature>
<name>A0AA38VPF0_9PEZI</name>
<dbReference type="EMBL" id="JANBVO010000018">
    <property type="protein sequence ID" value="KAJ9143833.1"/>
    <property type="molecule type" value="Genomic_DNA"/>
</dbReference>
<comment type="caution">
    <text evidence="2">The sequence shown here is derived from an EMBL/GenBank/DDBJ whole genome shotgun (WGS) entry which is preliminary data.</text>
</comment>
<accession>A0AA38VPF0</accession>
<evidence type="ECO:0000256" key="1">
    <source>
        <dbReference type="SAM" id="MobiDB-lite"/>
    </source>
</evidence>
<evidence type="ECO:0000313" key="3">
    <source>
        <dbReference type="Proteomes" id="UP001174694"/>
    </source>
</evidence>
<feature type="compositionally biased region" description="Acidic residues" evidence="1">
    <location>
        <begin position="252"/>
        <end position="278"/>
    </location>
</feature>
<feature type="region of interest" description="Disordered" evidence="1">
    <location>
        <begin position="1"/>
        <end position="23"/>
    </location>
</feature>
<gene>
    <name evidence="2" type="ORF">NKR23_g6274</name>
</gene>
<dbReference type="Proteomes" id="UP001174694">
    <property type="component" value="Unassembled WGS sequence"/>
</dbReference>
<keyword evidence="3" id="KW-1185">Reference proteome</keyword>
<feature type="compositionally biased region" description="Acidic residues" evidence="1">
    <location>
        <begin position="189"/>
        <end position="198"/>
    </location>
</feature>
<protein>
    <submittedName>
        <fullName evidence="2">Uncharacterized protein</fullName>
    </submittedName>
</protein>
<proteinExistence type="predicted"/>
<evidence type="ECO:0000313" key="2">
    <source>
        <dbReference type="EMBL" id="KAJ9143833.1"/>
    </source>
</evidence>
<feature type="region of interest" description="Disordered" evidence="1">
    <location>
        <begin position="189"/>
        <end position="284"/>
    </location>
</feature>
<dbReference type="AlphaFoldDB" id="A0AA38VPF0"/>
<reference evidence="2" key="1">
    <citation type="submission" date="2022-07" db="EMBL/GenBank/DDBJ databases">
        <title>Fungi with potential for degradation of polypropylene.</title>
        <authorList>
            <person name="Gostincar C."/>
        </authorList>
    </citation>
    <scope>NUCLEOTIDE SEQUENCE</scope>
    <source>
        <strain evidence="2">EXF-13308</strain>
    </source>
</reference>
<sequence length="284" mass="34142">MATPFEATPGASVQPADDQPHAPRNLLKQFLPRAGFRWPNGPVTFDNVNREVEFMQVLRKFLDQPEMERYWRKKDIQAYFTRIFKEAYQIARRRVRRPDWSLDVRTEDDLLRGLKEDHRGFRDMRQRLFNEWFRISLMSRCRWYAEPTAPFSMAEHPPMAREIDKFLVACRERERFYWARWPPEDLPMWEESEDEQILDDERRSESPPGRWIGPEPSSDEDEVADRKQRERKEQRKQTKREEETEKMQKEEGIEEMLDEIQGELEAMDLDDPVEEPADAEMGGM</sequence>
<organism evidence="2 3">
    <name type="scientific">Pleurostoma richardsiae</name>
    <dbReference type="NCBI Taxonomy" id="41990"/>
    <lineage>
        <taxon>Eukaryota</taxon>
        <taxon>Fungi</taxon>
        <taxon>Dikarya</taxon>
        <taxon>Ascomycota</taxon>
        <taxon>Pezizomycotina</taxon>
        <taxon>Sordariomycetes</taxon>
        <taxon>Sordariomycetidae</taxon>
        <taxon>Calosphaeriales</taxon>
        <taxon>Pleurostomataceae</taxon>
        <taxon>Pleurostoma</taxon>
    </lineage>
</organism>